<dbReference type="AlphaFoldDB" id="A0A8J2IDX5"/>
<name>A0A8J2IDX5_9PLEO</name>
<keyword evidence="3" id="KW-1185">Reference proteome</keyword>
<accession>A0A8J2IDX5</accession>
<dbReference type="GeneID" id="67021355"/>
<dbReference type="OrthoDB" id="2951834at2759"/>
<dbReference type="EMBL" id="CAJRGZ010000023">
    <property type="protein sequence ID" value="CAG5179339.1"/>
    <property type="molecule type" value="Genomic_DNA"/>
</dbReference>
<comment type="caution">
    <text evidence="2">The sequence shown here is derived from an EMBL/GenBank/DDBJ whole genome shotgun (WGS) entry which is preliminary data.</text>
</comment>
<sequence>MELRRHLQEQYAAGYYLSKLHEFKGRLSNDNPEAADRQYTMACKYARMLYDCHFDWIRNAAGEIYLPSTNDTVFTLWIMTSKTAANLILVLCHLAGTFGPKGLELTDQSDSVALLQKARKVAEEMISFLSDKPVCARESFLMFKTVQLPVRREKFLMSFRAHVVCKALGDVDAAIEYLEDAIKYDSESNPDNTGEKLNELKAKRGTGNNGSISKVVRW</sequence>
<proteinExistence type="predicted"/>
<feature type="region of interest" description="Disordered" evidence="1">
    <location>
        <begin position="188"/>
        <end position="212"/>
    </location>
</feature>
<dbReference type="RefSeq" id="XP_043172732.1">
    <property type="nucleotide sequence ID" value="XM_043316797.1"/>
</dbReference>
<gene>
    <name evidence="2" type="ORF">ALTATR162_LOCUS9164</name>
</gene>
<feature type="compositionally biased region" description="Basic and acidic residues" evidence="1">
    <location>
        <begin position="193"/>
        <end position="202"/>
    </location>
</feature>
<evidence type="ECO:0000256" key="1">
    <source>
        <dbReference type="SAM" id="MobiDB-lite"/>
    </source>
</evidence>
<evidence type="ECO:0000313" key="2">
    <source>
        <dbReference type="EMBL" id="CAG5179339.1"/>
    </source>
</evidence>
<evidence type="ECO:0000313" key="3">
    <source>
        <dbReference type="Proteomes" id="UP000676310"/>
    </source>
</evidence>
<protein>
    <submittedName>
        <fullName evidence="2">Uncharacterized protein</fullName>
    </submittedName>
</protein>
<organism evidence="2 3">
    <name type="scientific">Alternaria atra</name>
    <dbReference type="NCBI Taxonomy" id="119953"/>
    <lineage>
        <taxon>Eukaryota</taxon>
        <taxon>Fungi</taxon>
        <taxon>Dikarya</taxon>
        <taxon>Ascomycota</taxon>
        <taxon>Pezizomycotina</taxon>
        <taxon>Dothideomycetes</taxon>
        <taxon>Pleosporomycetidae</taxon>
        <taxon>Pleosporales</taxon>
        <taxon>Pleosporineae</taxon>
        <taxon>Pleosporaceae</taxon>
        <taxon>Alternaria</taxon>
        <taxon>Alternaria sect. Ulocladioides</taxon>
    </lineage>
</organism>
<reference evidence="2" key="1">
    <citation type="submission" date="2021-05" db="EMBL/GenBank/DDBJ databases">
        <authorList>
            <person name="Stam R."/>
        </authorList>
    </citation>
    <scope>NUCLEOTIDE SEQUENCE</scope>
    <source>
        <strain evidence="2">CS162</strain>
    </source>
</reference>
<dbReference type="Proteomes" id="UP000676310">
    <property type="component" value="Unassembled WGS sequence"/>
</dbReference>